<dbReference type="Proteomes" id="UP000011592">
    <property type="component" value="Unassembled WGS sequence"/>
</dbReference>
<keyword evidence="1" id="KW-1133">Transmembrane helix</keyword>
<reference evidence="2 3" key="1">
    <citation type="journal article" date="2014" name="PLoS Genet.">
        <title>Phylogenetically driven sequencing of extremely halophilic archaea reveals strategies for static and dynamic osmo-response.</title>
        <authorList>
            <person name="Becker E.A."/>
            <person name="Seitzer P.M."/>
            <person name="Tritt A."/>
            <person name="Larsen D."/>
            <person name="Krusor M."/>
            <person name="Yao A.I."/>
            <person name="Wu D."/>
            <person name="Madern D."/>
            <person name="Eisen J.A."/>
            <person name="Darling A.E."/>
            <person name="Facciotti M.T."/>
        </authorList>
    </citation>
    <scope>NUCLEOTIDE SEQUENCE [LARGE SCALE GENOMIC DNA]</scope>
    <source>
        <strain evidence="2 3">JCM 14663</strain>
    </source>
</reference>
<protein>
    <submittedName>
        <fullName evidence="2">Uncharacterized protein</fullName>
    </submittedName>
</protein>
<accession>L9YSH7</accession>
<dbReference type="RefSeq" id="WP_008457804.1">
    <property type="nucleotide sequence ID" value="NZ_AOIJ01000063.1"/>
</dbReference>
<organism evidence="2 3">
    <name type="scientific">Natrinema gari JCM 14663</name>
    <dbReference type="NCBI Taxonomy" id="1230459"/>
    <lineage>
        <taxon>Archaea</taxon>
        <taxon>Methanobacteriati</taxon>
        <taxon>Methanobacteriota</taxon>
        <taxon>Stenosarchaea group</taxon>
        <taxon>Halobacteria</taxon>
        <taxon>Halobacteriales</taxon>
        <taxon>Natrialbaceae</taxon>
        <taxon>Natrinema</taxon>
    </lineage>
</organism>
<sequence length="74" mass="8046">MFGPLYSVLLIAGAYAVYVDATERETDSPIGWAIATLAVGYALGPILLGVFLLLYLVLHAIEARWGRWSRGHAV</sequence>
<evidence type="ECO:0000256" key="1">
    <source>
        <dbReference type="SAM" id="Phobius"/>
    </source>
</evidence>
<dbReference type="AlphaFoldDB" id="L9YSH7"/>
<keyword evidence="3" id="KW-1185">Reference proteome</keyword>
<evidence type="ECO:0000313" key="2">
    <source>
        <dbReference type="EMBL" id="ELY77059.1"/>
    </source>
</evidence>
<dbReference type="EMBL" id="AOIJ01000063">
    <property type="protein sequence ID" value="ELY77059.1"/>
    <property type="molecule type" value="Genomic_DNA"/>
</dbReference>
<feature type="transmembrane region" description="Helical" evidence="1">
    <location>
        <begin position="32"/>
        <end position="58"/>
    </location>
</feature>
<proteinExistence type="predicted"/>
<comment type="caution">
    <text evidence="2">The sequence shown here is derived from an EMBL/GenBank/DDBJ whole genome shotgun (WGS) entry which is preliminary data.</text>
</comment>
<dbReference type="GeneID" id="13351507"/>
<keyword evidence="1" id="KW-0472">Membrane</keyword>
<keyword evidence="1" id="KW-0812">Transmembrane</keyword>
<gene>
    <name evidence="2" type="ORF">C486_16450</name>
</gene>
<name>L9YSH7_9EURY</name>
<evidence type="ECO:0000313" key="3">
    <source>
        <dbReference type="Proteomes" id="UP000011592"/>
    </source>
</evidence>